<evidence type="ECO:0000256" key="3">
    <source>
        <dbReference type="ARBA" id="ARBA00022741"/>
    </source>
</evidence>
<dbReference type="RefSeq" id="WP_147128695.1">
    <property type="nucleotide sequence ID" value="NZ_BJXA01000003.1"/>
</dbReference>
<dbReference type="SUPFAM" id="SSF54991">
    <property type="entry name" value="Anticodon-binding domain of PheRS"/>
    <property type="match status" value="1"/>
</dbReference>
<evidence type="ECO:0000256" key="4">
    <source>
        <dbReference type="ARBA" id="ARBA00022840"/>
    </source>
</evidence>
<dbReference type="PROSITE" id="PS51447">
    <property type="entry name" value="FDX_ACB"/>
    <property type="match status" value="1"/>
</dbReference>
<dbReference type="OrthoDB" id="489670at2"/>
<dbReference type="GO" id="GO:0043039">
    <property type="term" value="P:tRNA aminoacylation"/>
    <property type="evidence" value="ECO:0007669"/>
    <property type="project" value="InterPro"/>
</dbReference>
<keyword evidence="4" id="KW-0067">ATP-binding</keyword>
<keyword evidence="6" id="KW-0809">Transit peptide</keyword>
<evidence type="ECO:0000259" key="10">
    <source>
        <dbReference type="PROSITE" id="PS51447"/>
    </source>
</evidence>
<feature type="domain" description="Aminoacyl-transfer RNA synthetases class-II family profile" evidence="9">
    <location>
        <begin position="119"/>
        <end position="249"/>
    </location>
</feature>
<keyword evidence="2" id="KW-0436">Ligase</keyword>
<keyword evidence="5" id="KW-0648">Protein biosynthesis</keyword>
<evidence type="ECO:0000256" key="5">
    <source>
        <dbReference type="ARBA" id="ARBA00022917"/>
    </source>
</evidence>
<dbReference type="SMART" id="SM00896">
    <property type="entry name" value="FDX-ACB"/>
    <property type="match status" value="1"/>
</dbReference>
<dbReference type="InterPro" id="IPR045864">
    <property type="entry name" value="aa-tRNA-synth_II/BPL/LPL"/>
</dbReference>
<evidence type="ECO:0000256" key="8">
    <source>
        <dbReference type="ARBA" id="ARBA00031194"/>
    </source>
</evidence>
<organism evidence="11 12">
    <name type="scientific">Nocardia ninae NBRC 108245</name>
    <dbReference type="NCBI Taxonomy" id="1210091"/>
    <lineage>
        <taxon>Bacteria</taxon>
        <taxon>Bacillati</taxon>
        <taxon>Actinomycetota</taxon>
        <taxon>Actinomycetes</taxon>
        <taxon>Mycobacteriales</taxon>
        <taxon>Nocardiaceae</taxon>
        <taxon>Nocardia</taxon>
    </lineage>
</organism>
<proteinExistence type="inferred from homology"/>
<dbReference type="SUPFAM" id="SSF55681">
    <property type="entry name" value="Class II aaRS and biotin synthetases"/>
    <property type="match status" value="1"/>
</dbReference>
<dbReference type="GO" id="GO:0006412">
    <property type="term" value="P:translation"/>
    <property type="evidence" value="ECO:0007669"/>
    <property type="project" value="UniProtKB-KW"/>
</dbReference>
<dbReference type="Proteomes" id="UP000321424">
    <property type="component" value="Unassembled WGS sequence"/>
</dbReference>
<keyword evidence="3" id="KW-0547">Nucleotide-binding</keyword>
<evidence type="ECO:0000313" key="11">
    <source>
        <dbReference type="EMBL" id="GEM36427.1"/>
    </source>
</evidence>
<accession>A0A511M8A4</accession>
<name>A0A511M8A4_9NOCA</name>
<keyword evidence="7" id="KW-0030">Aminoacyl-tRNA synthetase</keyword>
<dbReference type="Gene3D" id="3.30.70.380">
    <property type="entry name" value="Ferrodoxin-fold anticodon-binding domain"/>
    <property type="match status" value="1"/>
</dbReference>
<evidence type="ECO:0000259" key="9">
    <source>
        <dbReference type="PROSITE" id="PS50862"/>
    </source>
</evidence>
<comment type="caution">
    <text evidence="11">The sequence shown here is derived from an EMBL/GenBank/DDBJ whole genome shotgun (WGS) entry which is preliminary data.</text>
</comment>
<evidence type="ECO:0000256" key="1">
    <source>
        <dbReference type="ARBA" id="ARBA00008226"/>
    </source>
</evidence>
<sequence length="371" mass="41181">MPAYLSPLDLSRALTVRDLSDVTQGPHAMQALLDAMVHTLADAWASRVRVVRNSPLVAVVDNYDKLGYDPADVTRDARYTRYVSPTTMLRSHTTADIPATLRCYAEVSGDVDDLIVVPGLVYRRDVVDRIHVGEPHQVDLWRLRSSPDTGDHHVREMVAHLVEAVLPGAEWRTTPARHPYTALGRQVDVRLGTEWLELAECGLIADHVLAGAGLDPARWSGTALGLGLDRALMLRKGIPDIRYLRSENPRIADQLQDLSPWRPVSTLPPIRRDLSVVIADDTDDETLGDTVRKVLHDRVDDIESVLVTARTPWAELSEKARDRLGIVPGQTNAVVRLVLRPLARTLTDEEANALRNEVYLAIHIGPQLELA</sequence>
<dbReference type="EMBL" id="BJXA01000003">
    <property type="protein sequence ID" value="GEM36427.1"/>
    <property type="molecule type" value="Genomic_DNA"/>
</dbReference>
<evidence type="ECO:0000256" key="2">
    <source>
        <dbReference type="ARBA" id="ARBA00022598"/>
    </source>
</evidence>
<dbReference type="InterPro" id="IPR006195">
    <property type="entry name" value="aa-tRNA-synth_II"/>
</dbReference>
<dbReference type="Gene3D" id="3.30.930.10">
    <property type="entry name" value="Bira Bifunctional Protein, Domain 2"/>
    <property type="match status" value="1"/>
</dbReference>
<dbReference type="InterPro" id="IPR036690">
    <property type="entry name" value="Fdx_antiC-bd_sf"/>
</dbReference>
<gene>
    <name evidence="11" type="ORF">NN4_09460</name>
</gene>
<protein>
    <recommendedName>
        <fullName evidence="8">Phenylalanyl-tRNA synthetase</fullName>
    </recommendedName>
</protein>
<dbReference type="InterPro" id="IPR002319">
    <property type="entry name" value="Phenylalanyl-tRNA_Synthase"/>
</dbReference>
<keyword evidence="12" id="KW-1185">Reference proteome</keyword>
<evidence type="ECO:0000256" key="7">
    <source>
        <dbReference type="ARBA" id="ARBA00023146"/>
    </source>
</evidence>
<dbReference type="GO" id="GO:0005524">
    <property type="term" value="F:ATP binding"/>
    <property type="evidence" value="ECO:0007669"/>
    <property type="project" value="UniProtKB-KW"/>
</dbReference>
<dbReference type="GO" id="GO:0000049">
    <property type="term" value="F:tRNA binding"/>
    <property type="evidence" value="ECO:0007669"/>
    <property type="project" value="InterPro"/>
</dbReference>
<dbReference type="GO" id="GO:0004812">
    <property type="term" value="F:aminoacyl-tRNA ligase activity"/>
    <property type="evidence" value="ECO:0007669"/>
    <property type="project" value="UniProtKB-KW"/>
</dbReference>
<feature type="domain" description="FDX-ACB" evidence="10">
    <location>
        <begin position="265"/>
        <end position="371"/>
    </location>
</feature>
<dbReference type="InterPro" id="IPR005121">
    <property type="entry name" value="Fdx_antiC-bd"/>
</dbReference>
<dbReference type="PROSITE" id="PS50862">
    <property type="entry name" value="AA_TRNA_LIGASE_II"/>
    <property type="match status" value="1"/>
</dbReference>
<reference evidence="11 12" key="1">
    <citation type="submission" date="2019-07" db="EMBL/GenBank/DDBJ databases">
        <title>Whole genome shotgun sequence of Nocardia ninae NBRC 108245.</title>
        <authorList>
            <person name="Hosoyama A."/>
            <person name="Uohara A."/>
            <person name="Ohji S."/>
            <person name="Ichikawa N."/>
        </authorList>
    </citation>
    <scope>NUCLEOTIDE SEQUENCE [LARGE SCALE GENOMIC DNA]</scope>
    <source>
        <strain evidence="11 12">NBRC 108245</strain>
    </source>
</reference>
<comment type="similarity">
    <text evidence="1">Belongs to the class-II aminoacyl-tRNA synthetase family.</text>
</comment>
<evidence type="ECO:0000313" key="12">
    <source>
        <dbReference type="Proteomes" id="UP000321424"/>
    </source>
</evidence>
<dbReference type="AlphaFoldDB" id="A0A511M8A4"/>
<dbReference type="Pfam" id="PF01409">
    <property type="entry name" value="tRNA-synt_2d"/>
    <property type="match status" value="1"/>
</dbReference>
<evidence type="ECO:0000256" key="6">
    <source>
        <dbReference type="ARBA" id="ARBA00022946"/>
    </source>
</evidence>